<evidence type="ECO:0000313" key="1">
    <source>
        <dbReference type="EMBL" id="MBX48542.1"/>
    </source>
</evidence>
<accession>A0A2P2P1E4</accession>
<organism evidence="1">
    <name type="scientific">Rhizophora mucronata</name>
    <name type="common">Asiatic mangrove</name>
    <dbReference type="NCBI Taxonomy" id="61149"/>
    <lineage>
        <taxon>Eukaryota</taxon>
        <taxon>Viridiplantae</taxon>
        <taxon>Streptophyta</taxon>
        <taxon>Embryophyta</taxon>
        <taxon>Tracheophyta</taxon>
        <taxon>Spermatophyta</taxon>
        <taxon>Magnoliopsida</taxon>
        <taxon>eudicotyledons</taxon>
        <taxon>Gunneridae</taxon>
        <taxon>Pentapetalae</taxon>
        <taxon>rosids</taxon>
        <taxon>fabids</taxon>
        <taxon>Malpighiales</taxon>
        <taxon>Rhizophoraceae</taxon>
        <taxon>Rhizophora</taxon>
    </lineage>
</organism>
<dbReference type="EMBL" id="GGEC01068058">
    <property type="protein sequence ID" value="MBX48542.1"/>
    <property type="molecule type" value="Transcribed_RNA"/>
</dbReference>
<protein>
    <submittedName>
        <fullName evidence="1">Uncharacterized protein</fullName>
    </submittedName>
</protein>
<sequence length="17" mass="2013">MSNIFHAILVIERDKLN</sequence>
<name>A0A2P2P1E4_RHIMU</name>
<proteinExistence type="predicted"/>
<dbReference type="AlphaFoldDB" id="A0A2P2P1E4"/>
<reference evidence="1" key="1">
    <citation type="submission" date="2018-02" db="EMBL/GenBank/DDBJ databases">
        <title>Rhizophora mucronata_Transcriptome.</title>
        <authorList>
            <person name="Meera S.P."/>
            <person name="Sreeshan A."/>
            <person name="Augustine A."/>
        </authorList>
    </citation>
    <scope>NUCLEOTIDE SEQUENCE</scope>
    <source>
        <tissue evidence="1">Leaf</tissue>
    </source>
</reference>